<name>A0A3P3YP13_PLABS</name>
<sequence>MAIMMFSALYFINGIVLFVAGHVVDTALDKTEYWATWRYAEGSACIAASILFFLAGVLSSEALCLVALFANIALATYNVVHAMVTYADAGAGVAVLPLVRLPLAIYFAYIIWSYYDLTKELNRAKASALPTRMPPQQAAVYPTKMVPE</sequence>
<keyword evidence="1" id="KW-0472">Membrane</keyword>
<dbReference type="EMBL" id="OVEO01000019">
    <property type="protein sequence ID" value="SPR01893.1"/>
    <property type="molecule type" value="Genomic_DNA"/>
</dbReference>
<proteinExistence type="predicted"/>
<evidence type="ECO:0000313" key="3">
    <source>
        <dbReference type="Proteomes" id="UP000290189"/>
    </source>
</evidence>
<feature type="transmembrane region" description="Helical" evidence="1">
    <location>
        <begin position="7"/>
        <end position="24"/>
    </location>
</feature>
<evidence type="ECO:0000313" key="2">
    <source>
        <dbReference type="EMBL" id="SPR01893.1"/>
    </source>
</evidence>
<keyword evidence="1" id="KW-0812">Transmembrane</keyword>
<keyword evidence="1" id="KW-1133">Transmembrane helix</keyword>
<accession>A0A3P3YP13</accession>
<organism evidence="2 3">
    <name type="scientific">Plasmodiophora brassicae</name>
    <name type="common">Clubroot disease agent</name>
    <dbReference type="NCBI Taxonomy" id="37360"/>
    <lineage>
        <taxon>Eukaryota</taxon>
        <taxon>Sar</taxon>
        <taxon>Rhizaria</taxon>
        <taxon>Endomyxa</taxon>
        <taxon>Phytomyxea</taxon>
        <taxon>Plasmodiophorida</taxon>
        <taxon>Plasmodiophoridae</taxon>
        <taxon>Plasmodiophora</taxon>
    </lineage>
</organism>
<geneLocation type="mitochondrion" evidence="2"/>
<dbReference type="AlphaFoldDB" id="A0A3P3YP13"/>
<feature type="transmembrane region" description="Helical" evidence="1">
    <location>
        <begin position="92"/>
        <end position="115"/>
    </location>
</feature>
<gene>
    <name evidence="2" type="ORF">PLBR_LOCUS9108</name>
</gene>
<keyword evidence="2" id="KW-0496">Mitochondrion</keyword>
<protein>
    <submittedName>
        <fullName evidence="2">Uncharacterized protein</fullName>
    </submittedName>
</protein>
<feature type="transmembrane region" description="Helical" evidence="1">
    <location>
        <begin position="36"/>
        <end position="55"/>
    </location>
</feature>
<dbReference type="Proteomes" id="UP000290189">
    <property type="component" value="Unassembled WGS sequence"/>
</dbReference>
<evidence type="ECO:0000256" key="1">
    <source>
        <dbReference type="SAM" id="Phobius"/>
    </source>
</evidence>
<reference evidence="2 3" key="1">
    <citation type="submission" date="2018-03" db="EMBL/GenBank/DDBJ databases">
        <authorList>
            <person name="Fogelqvist J."/>
        </authorList>
    </citation>
    <scope>NUCLEOTIDE SEQUENCE [LARGE SCALE GENOMIC DNA]</scope>
</reference>
<feature type="transmembrane region" description="Helical" evidence="1">
    <location>
        <begin position="62"/>
        <end position="80"/>
    </location>
</feature>